<name>A0ABP7GXD5_9MICO</name>
<dbReference type="SMART" id="SM00895">
    <property type="entry name" value="FCD"/>
    <property type="match status" value="1"/>
</dbReference>
<dbReference type="Pfam" id="PF00392">
    <property type="entry name" value="GntR"/>
    <property type="match status" value="1"/>
</dbReference>
<comment type="caution">
    <text evidence="5">The sequence shown here is derived from an EMBL/GenBank/DDBJ whole genome shotgun (WGS) entry which is preliminary data.</text>
</comment>
<feature type="domain" description="HTH gntR-type" evidence="4">
    <location>
        <begin position="9"/>
        <end position="76"/>
    </location>
</feature>
<proteinExistence type="predicted"/>
<dbReference type="CDD" id="cd07377">
    <property type="entry name" value="WHTH_GntR"/>
    <property type="match status" value="1"/>
</dbReference>
<evidence type="ECO:0000313" key="6">
    <source>
        <dbReference type="Proteomes" id="UP001500540"/>
    </source>
</evidence>
<keyword evidence="6" id="KW-1185">Reference proteome</keyword>
<dbReference type="PANTHER" id="PTHR43537">
    <property type="entry name" value="TRANSCRIPTIONAL REGULATOR, GNTR FAMILY"/>
    <property type="match status" value="1"/>
</dbReference>
<dbReference type="SMART" id="SM00345">
    <property type="entry name" value="HTH_GNTR"/>
    <property type="match status" value="1"/>
</dbReference>
<dbReference type="SUPFAM" id="SSF48008">
    <property type="entry name" value="GntR ligand-binding domain-like"/>
    <property type="match status" value="1"/>
</dbReference>
<dbReference type="Gene3D" id="1.20.120.530">
    <property type="entry name" value="GntR ligand-binding domain-like"/>
    <property type="match status" value="1"/>
</dbReference>
<keyword evidence="1" id="KW-0805">Transcription regulation</keyword>
<dbReference type="InterPro" id="IPR036388">
    <property type="entry name" value="WH-like_DNA-bd_sf"/>
</dbReference>
<accession>A0ABP7GXD5</accession>
<dbReference type="InterPro" id="IPR011711">
    <property type="entry name" value="GntR_C"/>
</dbReference>
<evidence type="ECO:0000256" key="1">
    <source>
        <dbReference type="ARBA" id="ARBA00023015"/>
    </source>
</evidence>
<evidence type="ECO:0000256" key="3">
    <source>
        <dbReference type="ARBA" id="ARBA00023163"/>
    </source>
</evidence>
<dbReference type="Proteomes" id="UP001500540">
    <property type="component" value="Unassembled WGS sequence"/>
</dbReference>
<organism evidence="5 6">
    <name type="scientific">Microbacterium kribbense</name>
    <dbReference type="NCBI Taxonomy" id="433645"/>
    <lineage>
        <taxon>Bacteria</taxon>
        <taxon>Bacillati</taxon>
        <taxon>Actinomycetota</taxon>
        <taxon>Actinomycetes</taxon>
        <taxon>Micrococcales</taxon>
        <taxon>Microbacteriaceae</taxon>
        <taxon>Microbacterium</taxon>
    </lineage>
</organism>
<dbReference type="InterPro" id="IPR000524">
    <property type="entry name" value="Tscrpt_reg_HTH_GntR"/>
</dbReference>
<keyword evidence="3" id="KW-0804">Transcription</keyword>
<dbReference type="Gene3D" id="1.10.10.10">
    <property type="entry name" value="Winged helix-like DNA-binding domain superfamily/Winged helix DNA-binding domain"/>
    <property type="match status" value="1"/>
</dbReference>
<evidence type="ECO:0000313" key="5">
    <source>
        <dbReference type="EMBL" id="GAA3776485.1"/>
    </source>
</evidence>
<dbReference type="RefSeq" id="WP_344785056.1">
    <property type="nucleotide sequence ID" value="NZ_BAABAF010000012.1"/>
</dbReference>
<dbReference type="EMBL" id="BAABAF010000012">
    <property type="protein sequence ID" value="GAA3776485.1"/>
    <property type="molecule type" value="Genomic_DNA"/>
</dbReference>
<dbReference type="PROSITE" id="PS50949">
    <property type="entry name" value="HTH_GNTR"/>
    <property type="match status" value="1"/>
</dbReference>
<dbReference type="SUPFAM" id="SSF46785">
    <property type="entry name" value="Winged helix' DNA-binding domain"/>
    <property type="match status" value="1"/>
</dbReference>
<keyword evidence="2" id="KW-0238">DNA-binding</keyword>
<evidence type="ECO:0000259" key="4">
    <source>
        <dbReference type="PROSITE" id="PS50949"/>
    </source>
</evidence>
<dbReference type="InterPro" id="IPR008920">
    <property type="entry name" value="TF_FadR/GntR_C"/>
</dbReference>
<protein>
    <submittedName>
        <fullName evidence="5">GntR family transcriptional regulator</fullName>
    </submittedName>
</protein>
<dbReference type="InterPro" id="IPR036390">
    <property type="entry name" value="WH_DNA-bd_sf"/>
</dbReference>
<evidence type="ECO:0000256" key="2">
    <source>
        <dbReference type="ARBA" id="ARBA00023125"/>
    </source>
</evidence>
<dbReference type="PANTHER" id="PTHR43537:SF49">
    <property type="entry name" value="TRANSCRIPTIONAL REGULATORY PROTEIN"/>
    <property type="match status" value="1"/>
</dbReference>
<gene>
    <name evidence="5" type="ORF">GCM10022240_29970</name>
</gene>
<dbReference type="Pfam" id="PF07729">
    <property type="entry name" value="FCD"/>
    <property type="match status" value="1"/>
</dbReference>
<sequence length="235" mass="26391">MTQRQMGAVQGQTFLVDHLRQLIMNGAYEPGAALSEARLSAEFGVSRTPVRECLKQLQSEGLVEIRPKVGSFVRVTTRREIVEMFQVKEALEGMAARLMAGRGRTPELDALEENVLSSERAAKAGNQDDYARLVGEFHETLILGSDNTKLAGQYRILMNQLAYPQLVNRSLSHPGRVQQSTREHHKVFELIRDKDGHRAEQAMRDHVVYASREILYNVGAPEMRPKPSTEPSPAR</sequence>
<reference evidence="6" key="1">
    <citation type="journal article" date="2019" name="Int. J. Syst. Evol. Microbiol.">
        <title>The Global Catalogue of Microorganisms (GCM) 10K type strain sequencing project: providing services to taxonomists for standard genome sequencing and annotation.</title>
        <authorList>
            <consortium name="The Broad Institute Genomics Platform"/>
            <consortium name="The Broad Institute Genome Sequencing Center for Infectious Disease"/>
            <person name="Wu L."/>
            <person name="Ma J."/>
        </authorList>
    </citation>
    <scope>NUCLEOTIDE SEQUENCE [LARGE SCALE GENOMIC DNA]</scope>
    <source>
        <strain evidence="6">JCM 16950</strain>
    </source>
</reference>
<dbReference type="PRINTS" id="PR00035">
    <property type="entry name" value="HTHGNTR"/>
</dbReference>